<organism evidence="2 3">
    <name type="scientific">Microthyrium microscopicum</name>
    <dbReference type="NCBI Taxonomy" id="703497"/>
    <lineage>
        <taxon>Eukaryota</taxon>
        <taxon>Fungi</taxon>
        <taxon>Dikarya</taxon>
        <taxon>Ascomycota</taxon>
        <taxon>Pezizomycotina</taxon>
        <taxon>Dothideomycetes</taxon>
        <taxon>Dothideomycetes incertae sedis</taxon>
        <taxon>Microthyriales</taxon>
        <taxon>Microthyriaceae</taxon>
        <taxon>Microthyrium</taxon>
    </lineage>
</organism>
<proteinExistence type="predicted"/>
<dbReference type="AlphaFoldDB" id="A0A6A6TTU0"/>
<evidence type="ECO:0000256" key="1">
    <source>
        <dbReference type="SAM" id="MobiDB-lite"/>
    </source>
</evidence>
<name>A0A6A6TTU0_9PEZI</name>
<dbReference type="Proteomes" id="UP000799302">
    <property type="component" value="Unassembled WGS sequence"/>
</dbReference>
<dbReference type="EMBL" id="MU004246">
    <property type="protein sequence ID" value="KAF2663242.1"/>
    <property type="molecule type" value="Genomic_DNA"/>
</dbReference>
<gene>
    <name evidence="2" type="ORF">BT63DRAFT_461354</name>
</gene>
<feature type="region of interest" description="Disordered" evidence="1">
    <location>
        <begin position="130"/>
        <end position="152"/>
    </location>
</feature>
<accession>A0A6A6TTU0</accession>
<evidence type="ECO:0000313" key="2">
    <source>
        <dbReference type="EMBL" id="KAF2663242.1"/>
    </source>
</evidence>
<evidence type="ECO:0000313" key="3">
    <source>
        <dbReference type="Proteomes" id="UP000799302"/>
    </source>
</evidence>
<feature type="compositionally biased region" description="Basic and acidic residues" evidence="1">
    <location>
        <begin position="143"/>
        <end position="152"/>
    </location>
</feature>
<protein>
    <submittedName>
        <fullName evidence="2">Uncharacterized protein</fullName>
    </submittedName>
</protein>
<keyword evidence="3" id="KW-1185">Reference proteome</keyword>
<reference evidence="2" key="1">
    <citation type="journal article" date="2020" name="Stud. Mycol.">
        <title>101 Dothideomycetes genomes: a test case for predicting lifestyles and emergence of pathogens.</title>
        <authorList>
            <person name="Haridas S."/>
            <person name="Albert R."/>
            <person name="Binder M."/>
            <person name="Bloem J."/>
            <person name="Labutti K."/>
            <person name="Salamov A."/>
            <person name="Andreopoulos B."/>
            <person name="Baker S."/>
            <person name="Barry K."/>
            <person name="Bills G."/>
            <person name="Bluhm B."/>
            <person name="Cannon C."/>
            <person name="Castanera R."/>
            <person name="Culley D."/>
            <person name="Daum C."/>
            <person name="Ezra D."/>
            <person name="Gonzalez J."/>
            <person name="Henrissat B."/>
            <person name="Kuo A."/>
            <person name="Liang C."/>
            <person name="Lipzen A."/>
            <person name="Lutzoni F."/>
            <person name="Magnuson J."/>
            <person name="Mondo S."/>
            <person name="Nolan M."/>
            <person name="Ohm R."/>
            <person name="Pangilinan J."/>
            <person name="Park H.-J."/>
            <person name="Ramirez L."/>
            <person name="Alfaro M."/>
            <person name="Sun H."/>
            <person name="Tritt A."/>
            <person name="Yoshinaga Y."/>
            <person name="Zwiers L.-H."/>
            <person name="Turgeon B."/>
            <person name="Goodwin S."/>
            <person name="Spatafora J."/>
            <person name="Crous P."/>
            <person name="Grigoriev I."/>
        </authorList>
    </citation>
    <scope>NUCLEOTIDE SEQUENCE</scope>
    <source>
        <strain evidence="2">CBS 115976</strain>
    </source>
</reference>
<sequence>MCKLWYHAFVCGCAFVILQEDRCPKAKAISGPCTIESYLECPDVQFVEGSWYPRDIYDNPIWHAIYEANYIDRQTIGFSPYFIVLKSKSCQFPDHLRMAREYSMKLGSKTGYWEQLRQMSIQIVQRSGLGNGTRGYNPQTGEVEDHGISREY</sequence>